<evidence type="ECO:0000256" key="1">
    <source>
        <dbReference type="ARBA" id="ARBA00023122"/>
    </source>
</evidence>
<keyword evidence="5" id="KW-1185">Reference proteome</keyword>
<dbReference type="RefSeq" id="WP_377858115.1">
    <property type="nucleotide sequence ID" value="NZ_JBHLZU010000023.1"/>
</dbReference>
<comment type="caution">
    <text evidence="4">The sequence shown here is derived from an EMBL/GenBank/DDBJ whole genome shotgun (WGS) entry which is preliminary data.</text>
</comment>
<proteinExistence type="predicted"/>
<evidence type="ECO:0000256" key="2">
    <source>
        <dbReference type="PROSITE-ProRule" id="PRU00703"/>
    </source>
</evidence>
<dbReference type="EMBL" id="JBHLZU010000023">
    <property type="protein sequence ID" value="MFB9907621.1"/>
    <property type="molecule type" value="Genomic_DNA"/>
</dbReference>
<dbReference type="PANTHER" id="PTHR43080:SF2">
    <property type="entry name" value="CBS DOMAIN-CONTAINING PROTEIN"/>
    <property type="match status" value="1"/>
</dbReference>
<name>A0ABV6A6S4_9PSEU</name>
<sequence length="209" mass="22771">MRARDIMTNPVICVRPGTSVREAAQVLTRHRFAALPVLDDDSRLIGIVAESDLIRNRIPADLRGNIWEADDDVEREAPPGTVGEVMTETVVAMTPGADVADIAEHMLEHHVRSMPIVDGSRVIGIVSRQDVLRTMVRTNDAVAADVRRHLRAYASSWGSWEVSAAEGVVTVHAELPPDDGDDTTKRVVIALARAVPGVSRVHVEPRNGE</sequence>
<dbReference type="InterPro" id="IPR000644">
    <property type="entry name" value="CBS_dom"/>
</dbReference>
<dbReference type="InterPro" id="IPR051257">
    <property type="entry name" value="Diverse_CBS-Domain"/>
</dbReference>
<dbReference type="InterPro" id="IPR046342">
    <property type="entry name" value="CBS_dom_sf"/>
</dbReference>
<dbReference type="SMART" id="SM00116">
    <property type="entry name" value="CBS"/>
    <property type="match status" value="2"/>
</dbReference>
<feature type="domain" description="CBS" evidence="3">
    <location>
        <begin position="7"/>
        <end position="68"/>
    </location>
</feature>
<dbReference type="Gene3D" id="3.10.580.10">
    <property type="entry name" value="CBS-domain"/>
    <property type="match status" value="1"/>
</dbReference>
<dbReference type="Proteomes" id="UP001589693">
    <property type="component" value="Unassembled WGS sequence"/>
</dbReference>
<evidence type="ECO:0000313" key="4">
    <source>
        <dbReference type="EMBL" id="MFB9907621.1"/>
    </source>
</evidence>
<dbReference type="PANTHER" id="PTHR43080">
    <property type="entry name" value="CBS DOMAIN-CONTAINING PROTEIN CBSX3, MITOCHONDRIAL"/>
    <property type="match status" value="1"/>
</dbReference>
<dbReference type="SUPFAM" id="SSF54631">
    <property type="entry name" value="CBS-domain pair"/>
    <property type="match status" value="1"/>
</dbReference>
<dbReference type="Pfam" id="PF00571">
    <property type="entry name" value="CBS"/>
    <property type="match status" value="2"/>
</dbReference>
<reference evidence="4 5" key="1">
    <citation type="submission" date="2024-09" db="EMBL/GenBank/DDBJ databases">
        <authorList>
            <person name="Sun Q."/>
            <person name="Mori K."/>
        </authorList>
    </citation>
    <scope>NUCLEOTIDE SEQUENCE [LARGE SCALE GENOMIC DNA]</scope>
    <source>
        <strain evidence="4 5">TBRC 7907</strain>
    </source>
</reference>
<feature type="domain" description="CBS" evidence="3">
    <location>
        <begin position="86"/>
        <end position="141"/>
    </location>
</feature>
<accession>A0ABV6A6S4</accession>
<dbReference type="PROSITE" id="PS51371">
    <property type="entry name" value="CBS"/>
    <property type="match status" value="2"/>
</dbReference>
<dbReference type="CDD" id="cd04586">
    <property type="entry name" value="CBS_pair_BON_assoc"/>
    <property type="match status" value="1"/>
</dbReference>
<protein>
    <submittedName>
        <fullName evidence="4">HPP family protein</fullName>
    </submittedName>
</protein>
<organism evidence="4 5">
    <name type="scientific">Allokutzneria oryzae</name>
    <dbReference type="NCBI Taxonomy" id="1378989"/>
    <lineage>
        <taxon>Bacteria</taxon>
        <taxon>Bacillati</taxon>
        <taxon>Actinomycetota</taxon>
        <taxon>Actinomycetes</taxon>
        <taxon>Pseudonocardiales</taxon>
        <taxon>Pseudonocardiaceae</taxon>
        <taxon>Allokutzneria</taxon>
    </lineage>
</organism>
<gene>
    <name evidence="4" type="ORF">ACFFQA_27115</name>
</gene>
<evidence type="ECO:0000313" key="5">
    <source>
        <dbReference type="Proteomes" id="UP001589693"/>
    </source>
</evidence>
<keyword evidence="1 2" id="KW-0129">CBS domain</keyword>
<evidence type="ECO:0000259" key="3">
    <source>
        <dbReference type="PROSITE" id="PS51371"/>
    </source>
</evidence>